<dbReference type="PANTHER" id="PTHR43514">
    <property type="entry name" value="ABC TRANSPORTER I FAMILY MEMBER 10"/>
    <property type="match status" value="1"/>
</dbReference>
<evidence type="ECO:0000256" key="2">
    <source>
        <dbReference type="ARBA" id="ARBA00022840"/>
    </source>
</evidence>
<proteinExistence type="predicted"/>
<organism evidence="5 6">
    <name type="scientific">Catalinimonas alkaloidigena</name>
    <dbReference type="NCBI Taxonomy" id="1075417"/>
    <lineage>
        <taxon>Bacteria</taxon>
        <taxon>Pseudomonadati</taxon>
        <taxon>Bacteroidota</taxon>
        <taxon>Cytophagia</taxon>
        <taxon>Cytophagales</taxon>
        <taxon>Catalimonadaceae</taxon>
        <taxon>Catalinimonas</taxon>
    </lineage>
</organism>
<dbReference type="SMART" id="SM00382">
    <property type="entry name" value="AAA"/>
    <property type="match status" value="1"/>
</dbReference>
<feature type="compositionally biased region" description="Basic and acidic residues" evidence="3">
    <location>
        <begin position="261"/>
        <end position="282"/>
    </location>
</feature>
<dbReference type="InterPro" id="IPR017871">
    <property type="entry name" value="ABC_transporter-like_CS"/>
</dbReference>
<keyword evidence="6" id="KW-1185">Reference proteome</keyword>
<dbReference type="GO" id="GO:0016887">
    <property type="term" value="F:ATP hydrolysis activity"/>
    <property type="evidence" value="ECO:0007669"/>
    <property type="project" value="InterPro"/>
</dbReference>
<dbReference type="Gene3D" id="3.40.50.300">
    <property type="entry name" value="P-loop containing nucleotide triphosphate hydrolases"/>
    <property type="match status" value="1"/>
</dbReference>
<sequence>MEMRVTKALQGGDGHLTLDIALDLPPGSLTVLSGPSGAGKTSILRMWAGLLKPDAGTLRVNGDVWFDAAQRVNLPPQKRSVGLVFQEYALFPHLSVRENLAFAAGMETPLIDELLEVFQLTQLQARRPRRLSGGQQQRVALARALVRKPRLLLLDEPFAALDPELKDDVRQILRQLHQTWDLTTLLVSHDPLDAFWLADRAFQLQSGKCVEVPIPRTAYVVSTDAARQEMQVALEIQLRTLPLANDVPPPGTRLVWNGADSRQEKGSEDKPRDQPSRDDCEGGKLSFEQQQKRNDNDADVQ</sequence>
<protein>
    <submittedName>
        <fullName evidence="5">Molybdate transport system ATP-binding protein</fullName>
    </submittedName>
</protein>
<feature type="compositionally biased region" description="Basic and acidic residues" evidence="3">
    <location>
        <begin position="290"/>
        <end position="301"/>
    </location>
</feature>
<dbReference type="PROSITE" id="PS00211">
    <property type="entry name" value="ABC_TRANSPORTER_1"/>
    <property type="match status" value="1"/>
</dbReference>
<evidence type="ECO:0000313" key="6">
    <source>
        <dbReference type="Proteomes" id="UP000198510"/>
    </source>
</evidence>
<dbReference type="InterPro" id="IPR050334">
    <property type="entry name" value="Molybdenum_import_ModC"/>
</dbReference>
<evidence type="ECO:0000313" key="5">
    <source>
        <dbReference type="EMBL" id="SDL80162.1"/>
    </source>
</evidence>
<keyword evidence="2 5" id="KW-0067">ATP-binding</keyword>
<dbReference type="AlphaFoldDB" id="A0A1G9N0U5"/>
<dbReference type="InterPro" id="IPR027417">
    <property type="entry name" value="P-loop_NTPase"/>
</dbReference>
<accession>A0A1G9N0U5</accession>
<gene>
    <name evidence="5" type="ORF">SAMN05421823_108147</name>
</gene>
<feature type="domain" description="ABC transporter" evidence="4">
    <location>
        <begin position="1"/>
        <end position="231"/>
    </location>
</feature>
<dbReference type="GO" id="GO:0005524">
    <property type="term" value="F:ATP binding"/>
    <property type="evidence" value="ECO:0007669"/>
    <property type="project" value="UniProtKB-KW"/>
</dbReference>
<name>A0A1G9N0U5_9BACT</name>
<feature type="region of interest" description="Disordered" evidence="3">
    <location>
        <begin position="247"/>
        <end position="301"/>
    </location>
</feature>
<dbReference type="STRING" id="1075417.SAMN05421823_108147"/>
<dbReference type="OrthoDB" id="9802264at2"/>
<dbReference type="SUPFAM" id="SSF52540">
    <property type="entry name" value="P-loop containing nucleoside triphosphate hydrolases"/>
    <property type="match status" value="1"/>
</dbReference>
<dbReference type="Proteomes" id="UP000198510">
    <property type="component" value="Unassembled WGS sequence"/>
</dbReference>
<dbReference type="PANTHER" id="PTHR43514:SF4">
    <property type="entry name" value="ABC TRANSPORTER I FAMILY MEMBER 10"/>
    <property type="match status" value="1"/>
</dbReference>
<dbReference type="EMBL" id="FNFO01000008">
    <property type="protein sequence ID" value="SDL80162.1"/>
    <property type="molecule type" value="Genomic_DNA"/>
</dbReference>
<evidence type="ECO:0000259" key="4">
    <source>
        <dbReference type="PROSITE" id="PS50893"/>
    </source>
</evidence>
<dbReference type="Pfam" id="PF00005">
    <property type="entry name" value="ABC_tran"/>
    <property type="match status" value="1"/>
</dbReference>
<evidence type="ECO:0000256" key="1">
    <source>
        <dbReference type="ARBA" id="ARBA00022741"/>
    </source>
</evidence>
<dbReference type="PROSITE" id="PS50893">
    <property type="entry name" value="ABC_TRANSPORTER_2"/>
    <property type="match status" value="1"/>
</dbReference>
<dbReference type="InterPro" id="IPR003439">
    <property type="entry name" value="ABC_transporter-like_ATP-bd"/>
</dbReference>
<reference evidence="5 6" key="1">
    <citation type="submission" date="2016-10" db="EMBL/GenBank/DDBJ databases">
        <authorList>
            <person name="de Groot N.N."/>
        </authorList>
    </citation>
    <scope>NUCLEOTIDE SEQUENCE [LARGE SCALE GENOMIC DNA]</scope>
    <source>
        <strain evidence="5 6">DSM 25186</strain>
    </source>
</reference>
<keyword evidence="1" id="KW-0547">Nucleotide-binding</keyword>
<dbReference type="InterPro" id="IPR003593">
    <property type="entry name" value="AAA+_ATPase"/>
</dbReference>
<evidence type="ECO:0000256" key="3">
    <source>
        <dbReference type="SAM" id="MobiDB-lite"/>
    </source>
</evidence>